<dbReference type="Gene3D" id="3.40.50.300">
    <property type="entry name" value="P-loop containing nucleotide triphosphate hydrolases"/>
    <property type="match status" value="1"/>
</dbReference>
<keyword evidence="4" id="KW-0866">Nonsense-mediated mRNA decay</keyword>
<evidence type="ECO:0000313" key="9">
    <source>
        <dbReference type="Proteomes" id="UP000278627"/>
    </source>
</evidence>
<feature type="compositionally biased region" description="Polar residues" evidence="6">
    <location>
        <begin position="1"/>
        <end position="25"/>
    </location>
</feature>
<comment type="similarity">
    <text evidence="1">Belongs to the SMG9 family.</text>
</comment>
<evidence type="ECO:0000256" key="1">
    <source>
        <dbReference type="ARBA" id="ARBA00007712"/>
    </source>
</evidence>
<evidence type="ECO:0000256" key="6">
    <source>
        <dbReference type="SAM" id="MobiDB-lite"/>
    </source>
</evidence>
<dbReference type="Pfam" id="PF00005">
    <property type="entry name" value="ABC_tran"/>
    <property type="match status" value="1"/>
</dbReference>
<keyword evidence="9" id="KW-1185">Reference proteome</keyword>
<evidence type="ECO:0000313" key="8">
    <source>
        <dbReference type="EMBL" id="VDN87944.1"/>
    </source>
</evidence>
<evidence type="ECO:0000256" key="5">
    <source>
        <dbReference type="PROSITE-ProRule" id="PRU01052"/>
    </source>
</evidence>
<dbReference type="PANTHER" id="PTHR14270:SF0">
    <property type="entry name" value="NONSENSE-MEDIATED MRNA DECAY FACTOR SMG9"/>
    <property type="match status" value="1"/>
</dbReference>
<organism evidence="10">
    <name type="scientific">Brugia pahangi</name>
    <name type="common">Filarial nematode worm</name>
    <dbReference type="NCBI Taxonomy" id="6280"/>
    <lineage>
        <taxon>Eukaryota</taxon>
        <taxon>Metazoa</taxon>
        <taxon>Ecdysozoa</taxon>
        <taxon>Nematoda</taxon>
        <taxon>Chromadorea</taxon>
        <taxon>Rhabditida</taxon>
        <taxon>Spirurina</taxon>
        <taxon>Spiruromorpha</taxon>
        <taxon>Filarioidea</taxon>
        <taxon>Onchocercidae</taxon>
        <taxon>Brugia</taxon>
    </lineage>
</organism>
<accession>A0A0N4TF08</accession>
<feature type="region of interest" description="Disordered" evidence="6">
    <location>
        <begin position="1"/>
        <end position="45"/>
    </location>
</feature>
<dbReference type="EMBL" id="UZAD01006629">
    <property type="protein sequence ID" value="VDN87944.1"/>
    <property type="molecule type" value="Genomic_DNA"/>
</dbReference>
<dbReference type="InterPro" id="IPR027417">
    <property type="entry name" value="P-loop_NTPase"/>
</dbReference>
<feature type="domain" description="GB1/RHD3-type G" evidence="7">
    <location>
        <begin position="116"/>
        <end position="146"/>
    </location>
</feature>
<proteinExistence type="inferred from homology"/>
<evidence type="ECO:0000256" key="2">
    <source>
        <dbReference type="ARBA" id="ARBA00022741"/>
    </source>
</evidence>
<dbReference type="WBParaSite" id="BPAG_0000679601-mRNA-1">
    <property type="protein sequence ID" value="BPAG_0000679601-mRNA-1"/>
    <property type="gene ID" value="BPAG_0000679601"/>
</dbReference>
<keyword evidence="2" id="KW-0547">Nucleotide-binding</keyword>
<dbReference type="InterPro" id="IPR003439">
    <property type="entry name" value="ABC_transporter-like_ATP-bd"/>
</dbReference>
<dbReference type="SUPFAM" id="SSF52540">
    <property type="entry name" value="P-loop containing nucleoside triphosphate hydrolases"/>
    <property type="match status" value="1"/>
</dbReference>
<name>A0A0N4TF08_BRUPA</name>
<reference evidence="10" key="1">
    <citation type="submission" date="2017-02" db="UniProtKB">
        <authorList>
            <consortium name="WormBaseParasite"/>
        </authorList>
    </citation>
    <scope>IDENTIFICATION</scope>
</reference>
<dbReference type="AlphaFoldDB" id="A0A0N4TF08"/>
<dbReference type="Proteomes" id="UP000278627">
    <property type="component" value="Unassembled WGS sequence"/>
</dbReference>
<gene>
    <name evidence="8" type="ORF">BPAG_LOCUS6758</name>
</gene>
<dbReference type="STRING" id="6280.A0A0N4TF08"/>
<evidence type="ECO:0000313" key="10">
    <source>
        <dbReference type="WBParaSite" id="BPAG_0000679601-mRNA-1"/>
    </source>
</evidence>
<sequence>MLSQAVPSSQEAIPSGITRPNSTSRLARGSTKAVRSPSLRMDKTQTSRSVVAAAAAAAATSTVMEQSLGMMKAAVRLLSDTMDFTDVVAIFKIVYLICSLLVTCQLQIQDYLSTTNTNFTVIGIIGPQGSGKSTLLSMIAGDTLNK</sequence>
<dbReference type="InterPro" id="IPR039177">
    <property type="entry name" value="SMG9"/>
</dbReference>
<evidence type="ECO:0000259" key="7">
    <source>
        <dbReference type="PROSITE" id="PS51715"/>
    </source>
</evidence>
<dbReference type="PANTHER" id="PTHR14270">
    <property type="entry name" value="NONSENSE-MEDIATED MRNA DECAY FACTOR SMG9"/>
    <property type="match status" value="1"/>
</dbReference>
<keyword evidence="3" id="KW-0342">GTP-binding</keyword>
<dbReference type="GO" id="GO:0005524">
    <property type="term" value="F:ATP binding"/>
    <property type="evidence" value="ECO:0007669"/>
    <property type="project" value="InterPro"/>
</dbReference>
<dbReference type="InterPro" id="IPR030386">
    <property type="entry name" value="G_GB1_RHD3_dom"/>
</dbReference>
<dbReference type="GO" id="GO:0005525">
    <property type="term" value="F:GTP binding"/>
    <property type="evidence" value="ECO:0007669"/>
    <property type="project" value="UniProtKB-KW"/>
</dbReference>
<dbReference type="PROSITE" id="PS51715">
    <property type="entry name" value="G_GB1_RHD3"/>
    <property type="match status" value="1"/>
</dbReference>
<reference evidence="8 9" key="2">
    <citation type="submission" date="2018-11" db="EMBL/GenBank/DDBJ databases">
        <authorList>
            <consortium name="Pathogen Informatics"/>
        </authorList>
    </citation>
    <scope>NUCLEOTIDE SEQUENCE [LARGE SCALE GENOMIC DNA]</scope>
</reference>
<protein>
    <submittedName>
        <fullName evidence="10">GB1/RHD3-type G domain-containing protein</fullName>
    </submittedName>
</protein>
<evidence type="ECO:0000256" key="3">
    <source>
        <dbReference type="ARBA" id="ARBA00023134"/>
    </source>
</evidence>
<comment type="similarity">
    <text evidence="5">Belongs to the TRAFAC class dynamin-like GTPase superfamily. GB1/RHD3 GTPase family.</text>
</comment>
<evidence type="ECO:0000256" key="4">
    <source>
        <dbReference type="ARBA" id="ARBA00023161"/>
    </source>
</evidence>
<dbReference type="GO" id="GO:0016887">
    <property type="term" value="F:ATP hydrolysis activity"/>
    <property type="evidence" value="ECO:0007669"/>
    <property type="project" value="InterPro"/>
</dbReference>
<dbReference type="GO" id="GO:0000184">
    <property type="term" value="P:nuclear-transcribed mRNA catabolic process, nonsense-mediated decay"/>
    <property type="evidence" value="ECO:0007669"/>
    <property type="project" value="UniProtKB-KW"/>
</dbReference>